<dbReference type="OrthoDB" id="4470080at2"/>
<keyword evidence="1" id="KW-0614">Plasmid</keyword>
<dbReference type="KEGG" id="mdx:BTO20_37790"/>
<geneLocation type="plasmid" evidence="1 2">
    <name>unnamed2</name>
</geneLocation>
<protein>
    <submittedName>
        <fullName evidence="1">Uncharacterized protein</fullName>
    </submittedName>
</protein>
<accession>A0A1Y0CH57</accession>
<organism evidence="1 2">
    <name type="scientific">Mycobacterium dioxanotrophicus</name>
    <dbReference type="NCBI Taxonomy" id="482462"/>
    <lineage>
        <taxon>Bacteria</taxon>
        <taxon>Bacillati</taxon>
        <taxon>Actinomycetota</taxon>
        <taxon>Actinomycetes</taxon>
        <taxon>Mycobacteriales</taxon>
        <taxon>Mycobacteriaceae</taxon>
        <taxon>Mycobacterium</taxon>
    </lineage>
</organism>
<dbReference type="RefSeq" id="WP_087083645.1">
    <property type="nucleotide sequence ID" value="NZ_CP020811.1"/>
</dbReference>
<evidence type="ECO:0000313" key="2">
    <source>
        <dbReference type="Proteomes" id="UP000195331"/>
    </source>
</evidence>
<sequence length="129" mass="14266">MAQPHKGDRRAYIVAIELAVRREIHSLATDSKLSVSQFVANHLAMHAGLPEFVEQPSPRFRPTQFAPDVKTVTIRCHNDVRARVAMKAAHAGYHAPAPYVVDFVTQLAKNGGVATEIEYAYQEELLTSA</sequence>
<gene>
    <name evidence="1" type="ORF">BTO20_37790</name>
</gene>
<proteinExistence type="predicted"/>
<keyword evidence="2" id="KW-1185">Reference proteome</keyword>
<evidence type="ECO:0000313" key="1">
    <source>
        <dbReference type="EMBL" id="ART74374.1"/>
    </source>
</evidence>
<dbReference type="EMBL" id="CP020811">
    <property type="protein sequence ID" value="ART74374.1"/>
    <property type="molecule type" value="Genomic_DNA"/>
</dbReference>
<name>A0A1Y0CH57_9MYCO</name>
<dbReference type="Proteomes" id="UP000195331">
    <property type="component" value="Plasmid unnamed2"/>
</dbReference>
<reference evidence="1 2" key="1">
    <citation type="submission" date="2017-04" db="EMBL/GenBank/DDBJ databases">
        <title>Whole Genome Sequence of 1,4-Dioxane Degrading Bacterium Mycobacterium dioxanotrophicus PH-06.</title>
        <authorList>
            <person name="He Y."/>
        </authorList>
    </citation>
    <scope>NUCLEOTIDE SEQUENCE [LARGE SCALE GENOMIC DNA]</scope>
    <source>
        <strain evidence="1 2">PH-06</strain>
        <plasmid evidence="1 2">unnamed2</plasmid>
    </source>
</reference>
<dbReference type="AlphaFoldDB" id="A0A1Y0CH57"/>